<evidence type="ECO:0000256" key="2">
    <source>
        <dbReference type="ARBA" id="ARBA00012104"/>
    </source>
</evidence>
<evidence type="ECO:0000256" key="5">
    <source>
        <dbReference type="ARBA" id="ARBA00022741"/>
    </source>
</evidence>
<reference evidence="16" key="1">
    <citation type="submission" date="2017-02" db="EMBL/GenBank/DDBJ databases">
        <authorList>
            <person name="Varghese N."/>
            <person name="Submissions S."/>
        </authorList>
    </citation>
    <scope>NUCLEOTIDE SEQUENCE [LARGE SCALE GENOMIC DNA]</scope>
    <source>
        <strain evidence="16">DSM 15739</strain>
    </source>
</reference>
<comment type="similarity">
    <text evidence="1">Belongs to the ThiD family.</text>
</comment>
<name>A0A1T4K356_9LACT</name>
<feature type="domain" description="Pyridoxamine kinase/Phosphomethylpyrimidine kinase" evidence="14">
    <location>
        <begin position="12"/>
        <end position="251"/>
    </location>
</feature>
<dbReference type="OrthoDB" id="9810880at2"/>
<evidence type="ECO:0000256" key="13">
    <source>
        <dbReference type="ARBA" id="ARBA00049293"/>
    </source>
</evidence>
<keyword evidence="6 15" id="KW-0418">Kinase</keyword>
<dbReference type="CDD" id="cd01169">
    <property type="entry name" value="HMPP_kinase"/>
    <property type="match status" value="1"/>
</dbReference>
<dbReference type="AlphaFoldDB" id="A0A1T4K356"/>
<dbReference type="InterPro" id="IPR013749">
    <property type="entry name" value="PM/HMP-P_kinase-1"/>
</dbReference>
<dbReference type="InterPro" id="IPR004399">
    <property type="entry name" value="HMP/HMP-P_kinase_dom"/>
</dbReference>
<keyword evidence="3" id="KW-0808">Transferase</keyword>
<dbReference type="Gene3D" id="3.40.1190.20">
    <property type="match status" value="1"/>
</dbReference>
<dbReference type="GO" id="GO:0008902">
    <property type="term" value="F:hydroxymethylpyrimidine kinase activity"/>
    <property type="evidence" value="ECO:0007669"/>
    <property type="project" value="TreeGrafter"/>
</dbReference>
<dbReference type="GO" id="GO:0005524">
    <property type="term" value="F:ATP binding"/>
    <property type="evidence" value="ECO:0007669"/>
    <property type="project" value="UniProtKB-KW"/>
</dbReference>
<dbReference type="GO" id="GO:0008478">
    <property type="term" value="F:pyridoxal kinase activity"/>
    <property type="evidence" value="ECO:0007669"/>
    <property type="project" value="UniProtKB-EC"/>
</dbReference>
<accession>A0A1T4K356</accession>
<dbReference type="GO" id="GO:0008972">
    <property type="term" value="F:phosphomethylpyrimidine kinase activity"/>
    <property type="evidence" value="ECO:0007669"/>
    <property type="project" value="InterPro"/>
</dbReference>
<dbReference type="Pfam" id="PF08543">
    <property type="entry name" value="Phos_pyr_kin"/>
    <property type="match status" value="1"/>
</dbReference>
<dbReference type="PANTHER" id="PTHR20858:SF19">
    <property type="entry name" value="PYRIDOXINE KINASE"/>
    <property type="match status" value="1"/>
</dbReference>
<evidence type="ECO:0000256" key="1">
    <source>
        <dbReference type="ARBA" id="ARBA00009879"/>
    </source>
</evidence>
<dbReference type="EC" id="2.7.1.35" evidence="2"/>
<dbReference type="Proteomes" id="UP000189941">
    <property type="component" value="Unassembled WGS sequence"/>
</dbReference>
<evidence type="ECO:0000256" key="11">
    <source>
        <dbReference type="ARBA" id="ARBA00042396"/>
    </source>
</evidence>
<evidence type="ECO:0000259" key="14">
    <source>
        <dbReference type="Pfam" id="PF08543"/>
    </source>
</evidence>
<dbReference type="InterPro" id="IPR029056">
    <property type="entry name" value="Ribokinase-like"/>
</dbReference>
<dbReference type="GO" id="GO:0005829">
    <property type="term" value="C:cytosol"/>
    <property type="evidence" value="ECO:0007669"/>
    <property type="project" value="TreeGrafter"/>
</dbReference>
<dbReference type="PANTHER" id="PTHR20858">
    <property type="entry name" value="PHOSPHOMETHYLPYRIMIDINE KINASE"/>
    <property type="match status" value="1"/>
</dbReference>
<dbReference type="GO" id="GO:0046872">
    <property type="term" value="F:metal ion binding"/>
    <property type="evidence" value="ECO:0007669"/>
    <property type="project" value="UniProtKB-KW"/>
</dbReference>
<evidence type="ECO:0000256" key="12">
    <source>
        <dbReference type="ARBA" id="ARBA00042531"/>
    </source>
</evidence>
<evidence type="ECO:0000256" key="6">
    <source>
        <dbReference type="ARBA" id="ARBA00022777"/>
    </source>
</evidence>
<evidence type="ECO:0000256" key="4">
    <source>
        <dbReference type="ARBA" id="ARBA00022723"/>
    </source>
</evidence>
<gene>
    <name evidence="15" type="ORF">SAMN02746011_00546</name>
</gene>
<dbReference type="SUPFAM" id="SSF53613">
    <property type="entry name" value="Ribokinase-like"/>
    <property type="match status" value="1"/>
</dbReference>
<dbReference type="EMBL" id="FUWO01000003">
    <property type="protein sequence ID" value="SJZ36829.1"/>
    <property type="molecule type" value="Genomic_DNA"/>
</dbReference>
<proteinExistence type="inferred from homology"/>
<comment type="catalytic activity">
    <reaction evidence="13">
        <text>pyridoxal + ATP = pyridoxal 5'-phosphate + ADP + H(+)</text>
        <dbReference type="Rhea" id="RHEA:10224"/>
        <dbReference type="ChEBI" id="CHEBI:15378"/>
        <dbReference type="ChEBI" id="CHEBI:17310"/>
        <dbReference type="ChEBI" id="CHEBI:30616"/>
        <dbReference type="ChEBI" id="CHEBI:456216"/>
        <dbReference type="ChEBI" id="CHEBI:597326"/>
        <dbReference type="EC" id="2.7.1.35"/>
    </reaction>
</comment>
<dbReference type="RefSeq" id="WP_078755373.1">
    <property type="nucleotide sequence ID" value="NZ_FUWO01000003.1"/>
</dbReference>
<protein>
    <recommendedName>
        <fullName evidence="2">pyridoxal kinase</fullName>
        <ecNumber evidence="2">2.7.1.35</ecNumber>
    </recommendedName>
    <alternativeName>
        <fullName evidence="10">PN/PL/PM kinase</fullName>
    </alternativeName>
    <alternativeName>
        <fullName evidence="11">Pyridoxal kinase</fullName>
    </alternativeName>
    <alternativeName>
        <fullName evidence="9">Pyridoxamine kinase</fullName>
    </alternativeName>
    <alternativeName>
        <fullName evidence="12">Vitamin B6 kinase</fullName>
    </alternativeName>
</protein>
<evidence type="ECO:0000313" key="16">
    <source>
        <dbReference type="Proteomes" id="UP000189941"/>
    </source>
</evidence>
<sequence length="265" mass="28593">MDTVVLTIAGSDTWGGGGITTDIKTIEQAGSFAVNVITCIAVESRDSSFEIVSLPASLIKQQLQTIANSYQLSAIKIGLLNDAITIAIVKEFIETQDCPIVIDPVMAFKESSKEIKQIRLEMIDLMKSATVITPNLTEAKIIAESGDIENQLMLADEAKNIYSIVKTPVLITGGARFPSEKAVDVLFDGEKVHFFELPKLDTLNIHGAGCALSSMIAAQLANNEKLEQAIENAKHFVYQGINQGLSLPSGDGGNIWNRIGDINEK</sequence>
<keyword evidence="5" id="KW-0547">Nucleotide-binding</keyword>
<organism evidence="15 16">
    <name type="scientific">Globicatella sulfidifaciens DSM 15739</name>
    <dbReference type="NCBI Taxonomy" id="1121925"/>
    <lineage>
        <taxon>Bacteria</taxon>
        <taxon>Bacillati</taxon>
        <taxon>Bacillota</taxon>
        <taxon>Bacilli</taxon>
        <taxon>Lactobacillales</taxon>
        <taxon>Aerococcaceae</taxon>
        <taxon>Globicatella</taxon>
    </lineage>
</organism>
<keyword evidence="7" id="KW-0067">ATP-binding</keyword>
<keyword evidence="16" id="KW-1185">Reference proteome</keyword>
<evidence type="ECO:0000256" key="3">
    <source>
        <dbReference type="ARBA" id="ARBA00022679"/>
    </source>
</evidence>
<dbReference type="STRING" id="1121925.SAMN02746011_00546"/>
<keyword evidence="4" id="KW-0479">Metal-binding</keyword>
<keyword evidence="8" id="KW-0460">Magnesium</keyword>
<evidence type="ECO:0000313" key="15">
    <source>
        <dbReference type="EMBL" id="SJZ36829.1"/>
    </source>
</evidence>
<evidence type="ECO:0000256" key="9">
    <source>
        <dbReference type="ARBA" id="ARBA00042307"/>
    </source>
</evidence>
<evidence type="ECO:0000256" key="10">
    <source>
        <dbReference type="ARBA" id="ARBA00042348"/>
    </source>
</evidence>
<evidence type="ECO:0000256" key="7">
    <source>
        <dbReference type="ARBA" id="ARBA00022840"/>
    </source>
</evidence>
<evidence type="ECO:0000256" key="8">
    <source>
        <dbReference type="ARBA" id="ARBA00022842"/>
    </source>
</evidence>
<dbReference type="GO" id="GO:0009228">
    <property type="term" value="P:thiamine biosynthetic process"/>
    <property type="evidence" value="ECO:0007669"/>
    <property type="project" value="InterPro"/>
</dbReference>